<evidence type="ECO:0008006" key="3">
    <source>
        <dbReference type="Google" id="ProtNLM"/>
    </source>
</evidence>
<evidence type="ECO:0000313" key="1">
    <source>
        <dbReference type="EMBL" id="MEI5617079.1"/>
    </source>
</evidence>
<protein>
    <recommendedName>
        <fullName evidence="3">Flagellin</fullName>
    </recommendedName>
</protein>
<reference evidence="1 2" key="1">
    <citation type="submission" date="2024-03" db="EMBL/GenBank/DDBJ databases">
        <title>First Report of Pectobacterium brasiliscabiei causing potato scab in china.</title>
        <authorList>
            <person name="Handique U."/>
        </authorList>
    </citation>
    <scope>NUCLEOTIDE SEQUENCE [LARGE SCALE GENOMIC DNA]</scope>
    <source>
        <strain evidence="1 2">ZRIMU1503</strain>
    </source>
</reference>
<sequence length="96" mass="9301">NFDQSQGGIFEARFDNELARGSSTLGAEVAAMIKGLKTGNAALVAAAADEMHANAADVGGNNIAANGATYKTDGMTVAEVLGTAVAQSAGGGTGAA</sequence>
<proteinExistence type="predicted"/>
<dbReference type="Proteomes" id="UP001365781">
    <property type="component" value="Unassembled WGS sequence"/>
</dbReference>
<accession>A0ABU8GX84</accession>
<dbReference type="EMBL" id="JBBAYM010000181">
    <property type="protein sequence ID" value="MEI5617079.1"/>
    <property type="molecule type" value="Genomic_DNA"/>
</dbReference>
<name>A0ABU8GX84_9ACTN</name>
<keyword evidence="2" id="KW-1185">Reference proteome</keyword>
<evidence type="ECO:0000313" key="2">
    <source>
        <dbReference type="Proteomes" id="UP001365781"/>
    </source>
</evidence>
<organism evidence="1 2">
    <name type="scientific">Streptomyces brasiliscabiei</name>
    <dbReference type="NCBI Taxonomy" id="2736302"/>
    <lineage>
        <taxon>Bacteria</taxon>
        <taxon>Bacillati</taxon>
        <taxon>Actinomycetota</taxon>
        <taxon>Actinomycetes</taxon>
        <taxon>Kitasatosporales</taxon>
        <taxon>Streptomycetaceae</taxon>
        <taxon>Streptomyces</taxon>
    </lineage>
</organism>
<feature type="non-terminal residue" evidence="1">
    <location>
        <position position="1"/>
    </location>
</feature>
<feature type="non-terminal residue" evidence="1">
    <location>
        <position position="96"/>
    </location>
</feature>
<comment type="caution">
    <text evidence="1">The sequence shown here is derived from an EMBL/GenBank/DDBJ whole genome shotgun (WGS) entry which is preliminary data.</text>
</comment>
<dbReference type="RefSeq" id="WP_336558993.1">
    <property type="nucleotide sequence ID" value="NZ_JBBAYM010000181.1"/>
</dbReference>
<gene>
    <name evidence="1" type="ORF">WB403_49170</name>
</gene>